<dbReference type="InterPro" id="IPR011010">
    <property type="entry name" value="DNA_brk_join_enz"/>
</dbReference>
<dbReference type="GO" id="GO:0006310">
    <property type="term" value="P:DNA recombination"/>
    <property type="evidence" value="ECO:0007669"/>
    <property type="project" value="UniProtKB-KW"/>
</dbReference>
<protein>
    <submittedName>
        <fullName evidence="2">Phage integrase</fullName>
    </submittedName>
</protein>
<keyword evidence="3" id="KW-1185">Reference proteome</keyword>
<dbReference type="InterPro" id="IPR013762">
    <property type="entry name" value="Integrase-like_cat_sf"/>
</dbReference>
<accession>Q1QKP4</accession>
<dbReference type="STRING" id="323097.Nham_2413"/>
<sequence>MPRPSKGPRLALQRSSDRHPTWVIRDGQRTLGTGCDERDRGGAERKLAAYILKKHNPQKAISQSDPNSIKIADALAVEIMRIAASSMPAHRKRELITVCQNMGNWFGDRTVGDLDGELQQEYAAQRNASVMKKVGEKRIVVGTDLPAPSAAYRDLKILAAAINRHIKHKVGGVQAKFRPVLPAPSKARERWLTRDEAARLIWAAWRARQKSNGFGRRGQLTARHVARYILVGIYTGSRNGDICNAAVMPTIGRGYVDLDSGIFKRKPDNKEATSKKQPTVPLPPRLLAHMRRWKRLGISEHSVIEWQGRPVSVVKEAWATTVKAAGLDTDVKERKILRHTLRHTAITWYLTPDRRTGRAVDIETVSLYCGVSVATIRKTYRHVMPGTFDTLLGAAQTFGR</sequence>
<dbReference type="Gene3D" id="1.10.443.10">
    <property type="entry name" value="Intergrase catalytic core"/>
    <property type="match status" value="1"/>
</dbReference>
<dbReference type="KEGG" id="nha:Nham_2413"/>
<organism evidence="2 3">
    <name type="scientific">Nitrobacter hamburgensis (strain DSM 10229 / NCIMB 13809 / X14)</name>
    <dbReference type="NCBI Taxonomy" id="323097"/>
    <lineage>
        <taxon>Bacteria</taxon>
        <taxon>Pseudomonadati</taxon>
        <taxon>Pseudomonadota</taxon>
        <taxon>Alphaproteobacteria</taxon>
        <taxon>Hyphomicrobiales</taxon>
        <taxon>Nitrobacteraceae</taxon>
        <taxon>Nitrobacter</taxon>
    </lineage>
</organism>
<reference evidence="2 3" key="1">
    <citation type="submission" date="2006-03" db="EMBL/GenBank/DDBJ databases">
        <title>Complete sequence of chromosome of Nitrobacter hamburgensis X14.</title>
        <authorList>
            <consortium name="US DOE Joint Genome Institute"/>
            <person name="Copeland A."/>
            <person name="Lucas S."/>
            <person name="Lapidus A."/>
            <person name="Barry K."/>
            <person name="Detter J.C."/>
            <person name="Glavina del Rio T."/>
            <person name="Hammon N."/>
            <person name="Israni S."/>
            <person name="Dalin E."/>
            <person name="Tice H."/>
            <person name="Pitluck S."/>
            <person name="Chain P."/>
            <person name="Malfatti S."/>
            <person name="Shin M."/>
            <person name="Vergez L."/>
            <person name="Schmutz J."/>
            <person name="Larimer F."/>
            <person name="Land M."/>
            <person name="Hauser L."/>
            <person name="Kyrpides N."/>
            <person name="Ivanova N."/>
            <person name="Ward B."/>
            <person name="Arp D."/>
            <person name="Klotz M."/>
            <person name="Stein L."/>
            <person name="O'Mullan G."/>
            <person name="Starkenburg S."/>
            <person name="Sayavedra L."/>
            <person name="Poret-Peterson A.T."/>
            <person name="Gentry M.E."/>
            <person name="Bruce D."/>
            <person name="Richardson P."/>
        </authorList>
    </citation>
    <scope>NUCLEOTIDE SEQUENCE [LARGE SCALE GENOMIC DNA]</scope>
    <source>
        <strain evidence="3">DSM 10229 / NCIMB 13809 / X14</strain>
    </source>
</reference>
<dbReference type="SUPFAM" id="SSF56349">
    <property type="entry name" value="DNA breaking-rejoining enzymes"/>
    <property type="match status" value="1"/>
</dbReference>
<dbReference type="GO" id="GO:0003677">
    <property type="term" value="F:DNA binding"/>
    <property type="evidence" value="ECO:0007669"/>
    <property type="project" value="InterPro"/>
</dbReference>
<evidence type="ECO:0000313" key="2">
    <source>
        <dbReference type="EMBL" id="ABE63203.1"/>
    </source>
</evidence>
<gene>
    <name evidence="2" type="ordered locus">Nham_2413</name>
</gene>
<name>Q1QKP4_NITHX</name>
<evidence type="ECO:0000313" key="3">
    <source>
        <dbReference type="Proteomes" id="UP000001953"/>
    </source>
</evidence>
<dbReference type="Proteomes" id="UP000001953">
    <property type="component" value="Chromosome"/>
</dbReference>
<evidence type="ECO:0000256" key="1">
    <source>
        <dbReference type="ARBA" id="ARBA00023172"/>
    </source>
</evidence>
<keyword evidence="1" id="KW-0233">DNA recombination</keyword>
<dbReference type="GO" id="GO:0015074">
    <property type="term" value="P:DNA integration"/>
    <property type="evidence" value="ECO:0007669"/>
    <property type="project" value="InterPro"/>
</dbReference>
<dbReference type="eggNOG" id="COG0582">
    <property type="taxonomic scope" value="Bacteria"/>
</dbReference>
<dbReference type="EMBL" id="CP000319">
    <property type="protein sequence ID" value="ABE63203.1"/>
    <property type="molecule type" value="Genomic_DNA"/>
</dbReference>
<proteinExistence type="predicted"/>
<dbReference type="HOGENOM" id="CLU_027562_17_7_5"/>
<dbReference type="AlphaFoldDB" id="Q1QKP4"/>